<evidence type="ECO:0000259" key="1">
    <source>
        <dbReference type="Pfam" id="PF01966"/>
    </source>
</evidence>
<dbReference type="EMBL" id="MK071980">
    <property type="protein sequence ID" value="AYV75555.1"/>
    <property type="molecule type" value="Genomic_DNA"/>
</dbReference>
<reference evidence="2" key="1">
    <citation type="submission" date="2018-10" db="EMBL/GenBank/DDBJ databases">
        <title>Hidden diversity of soil giant viruses.</title>
        <authorList>
            <person name="Schulz F."/>
            <person name="Alteio L."/>
            <person name="Goudeau D."/>
            <person name="Ryan E.M."/>
            <person name="Malmstrom R.R."/>
            <person name="Blanchard J."/>
            <person name="Woyke T."/>
        </authorList>
    </citation>
    <scope>NUCLEOTIDE SEQUENCE</scope>
    <source>
        <strain evidence="2">TEV1</strain>
    </source>
</reference>
<organism evidence="2">
    <name type="scientific">Terrestrivirus sp</name>
    <dbReference type="NCBI Taxonomy" id="2487775"/>
    <lineage>
        <taxon>Viruses</taxon>
        <taxon>Varidnaviria</taxon>
        <taxon>Bamfordvirae</taxon>
        <taxon>Nucleocytoviricota</taxon>
        <taxon>Megaviricetes</taxon>
        <taxon>Imitervirales</taxon>
        <taxon>Mimiviridae</taxon>
        <taxon>Klosneuvirinae</taxon>
    </lineage>
</organism>
<protein>
    <submittedName>
        <fullName evidence="2">Putative HD superfamily hydrolase</fullName>
    </submittedName>
</protein>
<dbReference type="GO" id="GO:0016787">
    <property type="term" value="F:hydrolase activity"/>
    <property type="evidence" value="ECO:0007669"/>
    <property type="project" value="UniProtKB-KW"/>
</dbReference>
<name>A0A3G4ZL46_9VIRU</name>
<dbReference type="Gene3D" id="1.10.472.50">
    <property type="entry name" value="HD-domain/PDEase-like"/>
    <property type="match status" value="1"/>
</dbReference>
<dbReference type="PANTHER" id="PTHR33594:SF1">
    <property type="entry name" value="HD_PDEASE DOMAIN-CONTAINING PROTEIN"/>
    <property type="match status" value="1"/>
</dbReference>
<accession>A0A3G4ZL46</accession>
<proteinExistence type="predicted"/>
<keyword evidence="2" id="KW-0378">Hydrolase</keyword>
<sequence>MTSIKTNDKYNVVINFVSEVTKQFDESHDVTHAICVYNNTMNIINSMKNNFDFDYDIVMMASLLHDVCDYKYPNSITRNELEAFILSQVSKEKTKIILDIIDNISYSKEMKGQLVELISPYNIYRDVISDADKIEALGQVGINRCITFTRERGGKVPEDVITHCHEKLLRLLPERFIRTEEGKCMAKPFHDEIVEYVNKF</sequence>
<dbReference type="Pfam" id="PF01966">
    <property type="entry name" value="HD"/>
    <property type="match status" value="1"/>
</dbReference>
<feature type="domain" description="HD" evidence="1">
    <location>
        <begin position="40"/>
        <end position="136"/>
    </location>
</feature>
<evidence type="ECO:0000313" key="2">
    <source>
        <dbReference type="EMBL" id="AYV75555.1"/>
    </source>
</evidence>
<dbReference type="Gene3D" id="1.20.58.1910">
    <property type="match status" value="1"/>
</dbReference>
<dbReference type="InterPro" id="IPR006674">
    <property type="entry name" value="HD_domain"/>
</dbReference>
<dbReference type="PANTHER" id="PTHR33594">
    <property type="entry name" value="SUPERFAMILY HYDROLASE, PUTATIVE (AFU_ORTHOLOGUE AFUA_1G03035)-RELATED"/>
    <property type="match status" value="1"/>
</dbReference>
<dbReference type="SUPFAM" id="SSF109604">
    <property type="entry name" value="HD-domain/PDEase-like"/>
    <property type="match status" value="1"/>
</dbReference>
<gene>
    <name evidence="2" type="ORF">Terrestrivirus2_63</name>
</gene>